<gene>
    <name evidence="2" type="ORF">G3T36_10145</name>
</gene>
<comment type="caution">
    <text evidence="2">The sequence shown here is derived from an EMBL/GenBank/DDBJ whole genome shotgun (WGS) entry which is preliminary data.</text>
</comment>
<evidence type="ECO:0000313" key="2">
    <source>
        <dbReference type="EMBL" id="NEN06237.1"/>
    </source>
</evidence>
<evidence type="ECO:0000259" key="1">
    <source>
        <dbReference type="Pfam" id="PF13761"/>
    </source>
</evidence>
<dbReference type="Proteomes" id="UP000474967">
    <property type="component" value="Unassembled WGS sequence"/>
</dbReference>
<dbReference type="RefSeq" id="WP_163289675.1">
    <property type="nucleotide sequence ID" value="NZ_JAAGWY010000002.1"/>
</dbReference>
<reference evidence="2 3" key="1">
    <citation type="journal article" date="2014" name="J. Microbiol.">
        <title>Diaminobutyricibacter tongyongensis gen. nov., sp. nov. and Homoserinibacter gongjuensis gen. nov., sp. nov. belong to the family Microbacteriaceae.</title>
        <authorList>
            <person name="Kim S.J."/>
            <person name="Ahn J.H."/>
            <person name="Weon H.Y."/>
            <person name="Hamada M."/>
            <person name="Suzuki K."/>
            <person name="Kwon S.W."/>
        </authorList>
    </citation>
    <scope>NUCLEOTIDE SEQUENCE [LARGE SCALE GENOMIC DNA]</scope>
    <source>
        <strain evidence="2 3">NBRC 108724</strain>
    </source>
</reference>
<proteinExistence type="predicted"/>
<evidence type="ECO:0000313" key="3">
    <source>
        <dbReference type="Proteomes" id="UP000474967"/>
    </source>
</evidence>
<organism evidence="2 3">
    <name type="scientific">Leifsonia tongyongensis</name>
    <dbReference type="NCBI Taxonomy" id="1268043"/>
    <lineage>
        <taxon>Bacteria</taxon>
        <taxon>Bacillati</taxon>
        <taxon>Actinomycetota</taxon>
        <taxon>Actinomycetes</taxon>
        <taxon>Micrococcales</taxon>
        <taxon>Microbacteriaceae</taxon>
        <taxon>Leifsonia</taxon>
    </lineage>
</organism>
<accession>A0A6L9XYF7</accession>
<dbReference type="AlphaFoldDB" id="A0A6L9XYF7"/>
<protein>
    <submittedName>
        <fullName evidence="2">DUF4166 domain-containing protein</fullName>
    </submittedName>
</protein>
<name>A0A6L9XYF7_9MICO</name>
<dbReference type="Pfam" id="PF13761">
    <property type="entry name" value="DUF4166"/>
    <property type="match status" value="1"/>
</dbReference>
<sequence length="217" mass="23589">MAAGSQEERSPYQAVLGDELAELHPRLQAYFSVIPAGHHGFGRGVFDMVGTPRRWLWPALAVLRRAGVVFPVWQRDVPFTVVNRPAADGAGPAINADRFFALTGGGRHMRDRIAADGSGLHDRLGFPARLDTRLEASVVGGALRLRSTRVTFLAGALRLTFPRRLAPVVELTESFDDTLGAQRVTLTVRAPLLGTIYQYAGAFDYEIRPGEPAGEGK</sequence>
<dbReference type="InterPro" id="IPR025311">
    <property type="entry name" value="DUF4166"/>
</dbReference>
<dbReference type="EMBL" id="JAAGWY010000002">
    <property type="protein sequence ID" value="NEN06237.1"/>
    <property type="molecule type" value="Genomic_DNA"/>
</dbReference>
<keyword evidence="3" id="KW-1185">Reference proteome</keyword>
<feature type="domain" description="DUF4166" evidence="1">
    <location>
        <begin position="23"/>
        <end position="203"/>
    </location>
</feature>